<keyword evidence="6" id="KW-1185">Reference proteome</keyword>
<evidence type="ECO:0000313" key="6">
    <source>
        <dbReference type="Proteomes" id="UP000251891"/>
    </source>
</evidence>
<name>A0A365GVV2_9ACTN</name>
<dbReference type="SUPFAM" id="SSF46785">
    <property type="entry name" value="Winged helix' DNA-binding domain"/>
    <property type="match status" value="1"/>
</dbReference>
<protein>
    <submittedName>
        <fullName evidence="5">Transcriptional regulator</fullName>
    </submittedName>
</protein>
<dbReference type="PANTHER" id="PTHR33204:SF39">
    <property type="entry name" value="TRANSCRIPTIONAL REGULATORY PROTEIN"/>
    <property type="match status" value="1"/>
</dbReference>
<dbReference type="AlphaFoldDB" id="A0A365GVV2"/>
<dbReference type="PANTHER" id="PTHR33204">
    <property type="entry name" value="TRANSCRIPTIONAL REGULATOR, MARR FAMILY"/>
    <property type="match status" value="1"/>
</dbReference>
<evidence type="ECO:0000256" key="1">
    <source>
        <dbReference type="ARBA" id="ARBA00023015"/>
    </source>
</evidence>
<dbReference type="InterPro" id="IPR002577">
    <property type="entry name" value="HTH_HxlR"/>
</dbReference>
<proteinExistence type="predicted"/>
<keyword evidence="3" id="KW-0804">Transcription</keyword>
<sequence>MSDQSFPGGHDCRAREIVDRVGDKWSLYVIATLGEETLRFTELKRRIDGISQRMLTVTLRNLERDGIIVRTMYPVMPPRVEYSVTPLGCELLGAVTALVGWAETRVETIEKNRAAYDERAAEQTEAFG</sequence>
<dbReference type="Pfam" id="PF01638">
    <property type="entry name" value="HxlR"/>
    <property type="match status" value="1"/>
</dbReference>
<dbReference type="Proteomes" id="UP000251891">
    <property type="component" value="Unassembled WGS sequence"/>
</dbReference>
<dbReference type="EMBL" id="QLYX01000023">
    <property type="protein sequence ID" value="RAY10930.1"/>
    <property type="molecule type" value="Genomic_DNA"/>
</dbReference>
<accession>A0A365GVV2</accession>
<organism evidence="5 6">
    <name type="scientific">Actinomadura craniellae</name>
    <dbReference type="NCBI Taxonomy" id="2231787"/>
    <lineage>
        <taxon>Bacteria</taxon>
        <taxon>Bacillati</taxon>
        <taxon>Actinomycetota</taxon>
        <taxon>Actinomycetes</taxon>
        <taxon>Streptosporangiales</taxon>
        <taxon>Thermomonosporaceae</taxon>
        <taxon>Actinomadura</taxon>
    </lineage>
</organism>
<evidence type="ECO:0000259" key="4">
    <source>
        <dbReference type="PROSITE" id="PS51118"/>
    </source>
</evidence>
<dbReference type="InterPro" id="IPR036390">
    <property type="entry name" value="WH_DNA-bd_sf"/>
</dbReference>
<evidence type="ECO:0000256" key="3">
    <source>
        <dbReference type="ARBA" id="ARBA00023163"/>
    </source>
</evidence>
<comment type="caution">
    <text evidence="5">The sequence shown here is derived from an EMBL/GenBank/DDBJ whole genome shotgun (WGS) entry which is preliminary data.</text>
</comment>
<dbReference type="Gene3D" id="1.10.10.10">
    <property type="entry name" value="Winged helix-like DNA-binding domain superfamily/Winged helix DNA-binding domain"/>
    <property type="match status" value="1"/>
</dbReference>
<dbReference type="PROSITE" id="PS51118">
    <property type="entry name" value="HTH_HXLR"/>
    <property type="match status" value="1"/>
</dbReference>
<gene>
    <name evidence="5" type="ORF">DPM19_32860</name>
</gene>
<feature type="domain" description="HTH hxlR-type" evidence="4">
    <location>
        <begin position="12"/>
        <end position="110"/>
    </location>
</feature>
<keyword evidence="1" id="KW-0805">Transcription regulation</keyword>
<keyword evidence="2" id="KW-0238">DNA-binding</keyword>
<dbReference type="OrthoDB" id="370168at2"/>
<evidence type="ECO:0000313" key="5">
    <source>
        <dbReference type="EMBL" id="RAY10930.1"/>
    </source>
</evidence>
<evidence type="ECO:0000256" key="2">
    <source>
        <dbReference type="ARBA" id="ARBA00023125"/>
    </source>
</evidence>
<dbReference type="InterPro" id="IPR036388">
    <property type="entry name" value="WH-like_DNA-bd_sf"/>
</dbReference>
<dbReference type="RefSeq" id="WP_111872001.1">
    <property type="nucleotide sequence ID" value="NZ_QLYX01000023.1"/>
</dbReference>
<dbReference type="GO" id="GO:0003677">
    <property type="term" value="F:DNA binding"/>
    <property type="evidence" value="ECO:0007669"/>
    <property type="project" value="UniProtKB-KW"/>
</dbReference>
<reference evidence="5 6" key="1">
    <citation type="submission" date="2018-06" db="EMBL/GenBank/DDBJ databases">
        <title>Actinomadura craniellae sp. nov. isolated from marine sponge Craniella sp.</title>
        <authorList>
            <person name="Li L."/>
            <person name="Xu Q.H."/>
            <person name="Lin H.W."/>
            <person name="Lu Y.H."/>
        </authorList>
    </citation>
    <scope>NUCLEOTIDE SEQUENCE [LARGE SCALE GENOMIC DNA]</scope>
    <source>
        <strain evidence="5 6">LHW63021</strain>
    </source>
</reference>